<accession>A0A645J4D4</accession>
<name>A0A645J4D4_9ZZZZ</name>
<protein>
    <recommendedName>
        <fullName evidence="3">HEAT repeat domain-containing protein</fullName>
    </recommendedName>
</protein>
<comment type="caution">
    <text evidence="2">The sequence shown here is derived from an EMBL/GenBank/DDBJ whole genome shotgun (WGS) entry which is preliminary data.</text>
</comment>
<dbReference type="AlphaFoldDB" id="A0A645J4D4"/>
<feature type="region of interest" description="Disordered" evidence="1">
    <location>
        <begin position="77"/>
        <end position="110"/>
    </location>
</feature>
<proteinExistence type="predicted"/>
<gene>
    <name evidence="2" type="ORF">SDC9_206009</name>
</gene>
<evidence type="ECO:0000256" key="1">
    <source>
        <dbReference type="SAM" id="MobiDB-lite"/>
    </source>
</evidence>
<dbReference type="EMBL" id="VSSQ01130838">
    <property type="protein sequence ID" value="MPN58306.1"/>
    <property type="molecule type" value="Genomic_DNA"/>
</dbReference>
<sequence>MNEDAASLGTILFELENPDKEIRTAALEAAIQFGERTNTIARLKELEARMEGEERAAIHEAIEYIALPSLREVLAEKRANRSKMKPSAPSKSAQRSPAKPPISDPPRQVQ</sequence>
<evidence type="ECO:0000313" key="2">
    <source>
        <dbReference type="EMBL" id="MPN58306.1"/>
    </source>
</evidence>
<reference evidence="2" key="1">
    <citation type="submission" date="2019-08" db="EMBL/GenBank/DDBJ databases">
        <authorList>
            <person name="Kucharzyk K."/>
            <person name="Murdoch R.W."/>
            <person name="Higgins S."/>
            <person name="Loffler F."/>
        </authorList>
    </citation>
    <scope>NUCLEOTIDE SEQUENCE</scope>
</reference>
<evidence type="ECO:0008006" key="3">
    <source>
        <dbReference type="Google" id="ProtNLM"/>
    </source>
</evidence>
<organism evidence="2">
    <name type="scientific">bioreactor metagenome</name>
    <dbReference type="NCBI Taxonomy" id="1076179"/>
    <lineage>
        <taxon>unclassified sequences</taxon>
        <taxon>metagenomes</taxon>
        <taxon>ecological metagenomes</taxon>
    </lineage>
</organism>